<dbReference type="EMBL" id="JACVDC010000036">
    <property type="protein sequence ID" value="MBC9796786.1"/>
    <property type="molecule type" value="Genomic_DNA"/>
</dbReference>
<dbReference type="Proteomes" id="UP000653730">
    <property type="component" value="Unassembled WGS sequence"/>
</dbReference>
<reference evidence="2 3" key="1">
    <citation type="submission" date="2020-09" db="EMBL/GenBank/DDBJ databases">
        <title>Sinomicrobium weinanense sp. nov., a halophilic bacteria isolated from saline-alkali soil.</title>
        <authorList>
            <person name="Wu P."/>
            <person name="Ren H."/>
            <person name="Mei Y."/>
            <person name="Liang Y."/>
            <person name="Chen Z."/>
        </authorList>
    </citation>
    <scope>NUCLEOTIDE SEQUENCE [LARGE SCALE GENOMIC DNA]</scope>
    <source>
        <strain evidence="2 3">FJxs</strain>
    </source>
</reference>
<organism evidence="2 3">
    <name type="scientific">Sinomicrobium weinanense</name>
    <dbReference type="NCBI Taxonomy" id="2842200"/>
    <lineage>
        <taxon>Bacteria</taxon>
        <taxon>Pseudomonadati</taxon>
        <taxon>Bacteroidota</taxon>
        <taxon>Flavobacteriia</taxon>
        <taxon>Flavobacteriales</taxon>
        <taxon>Flavobacteriaceae</taxon>
        <taxon>Sinomicrobium</taxon>
    </lineage>
</organism>
<dbReference type="Gene3D" id="3.20.20.80">
    <property type="entry name" value="Glycosidases"/>
    <property type="match status" value="1"/>
</dbReference>
<evidence type="ECO:0000313" key="3">
    <source>
        <dbReference type="Proteomes" id="UP000653730"/>
    </source>
</evidence>
<evidence type="ECO:0000259" key="1">
    <source>
        <dbReference type="Pfam" id="PF19543"/>
    </source>
</evidence>
<feature type="domain" description="Glycoside hydrolase 123-like N-terminal" evidence="1">
    <location>
        <begin position="30"/>
        <end position="992"/>
    </location>
</feature>
<keyword evidence="3" id="KW-1185">Reference proteome</keyword>
<protein>
    <recommendedName>
        <fullName evidence="1">Glycoside hydrolase 123-like N-terminal domain-containing protein</fullName>
    </recommendedName>
</protein>
<comment type="caution">
    <text evidence="2">The sequence shown here is derived from an EMBL/GenBank/DDBJ whole genome shotgun (WGS) entry which is preliminary data.</text>
</comment>
<dbReference type="AlphaFoldDB" id="A0A926JSX3"/>
<dbReference type="Pfam" id="PF19543">
    <property type="entry name" value="GH123_N"/>
    <property type="match status" value="1"/>
</dbReference>
<gene>
    <name evidence="2" type="ORF">IBL28_12455</name>
</gene>
<name>A0A926JSX3_9FLAO</name>
<accession>A0A926JSX3</accession>
<proteinExistence type="predicted"/>
<sequence>MGHTVLICLFLISGNVLWAQKHIYPPQEELWNADSLGTRRAVVRVKKKVEEVTVAVNWRNRNVRKDQAVIVVDSSGKKVLPDVLPLKMDPESGVIQFKTGGNTGIFYVYYLPYQLGGRRNYPNAGYLKQPDHQEGKNTKFKISGAKTAEVVRLEPVDEFNSNIPMEVIATKEEVNDFKKKYKGQPYVVFPEKREFPVKMKDHLPQKWVTGTLPSTFRDKVQKGENYTFQLGIWAKDQDLADVSISYSDFKDENGNALPKELFSCFNKEGVDYTGKPFSKTVRIDKGAVQALWFGLRVPEDIPSGTYTGEIALKPSNSTEIKTKVELNISGEPVENNGVDEPWKQTRLSWINSTLAQENSVIEPYSPVEVAGRTLSILGRKVTLDKNGFPGRIESFFTEEMTSVSESTKDILTSPFRFSIKETGGRILEMKSSGVDFLKKEPGKVQWKAVNEGQGIKMAVSGTLEFDGFMNYEVKLTAQKDMELEDIALTVPLSEKSSKYMLGLGFKGRKRPGKVDWKWDVAKKNQDGWWLGDVNAGLQLSLRDENYERPLNTNFYLQKPLRLPVSWGNEGKGGIRINSSGDQVVVENYSGKRVVRKGEELYFNFTLLITPFHTIQTDQHWNNRYFHAYKPVDSVIKSGSNVINIHHANEINPYINYPFIATKEMKSYIDEAHSKNLKVKIYNTVREVSNRLYELYPLRSLNNEVFSKGNGGGSAWLQEHLQDNYIAAWYVPKYKDAAIINSGMNRWHNYYVEGMNWLVQNIGIDGIYLDDVAFDRITMKRIKRVLTQDGHPGIIDLHSANQYNERDGYINSAHLYMEHFPYINRLWFGEYFDYEKESPDFYLTEVSGIPFGLMGEMLQDGGNPWRGMLYGMTNRMPYQKKKPDQIWKAWDDFGIEGSRMIGYWVDKNPVKTSNEKVLATIYKKESKTLVSLASWAEEDSPVTLQINWGGLGLDKENVRIYAPEVKDFQPGRSFKIDGEIPVEKNKGWLLIIEEK</sequence>
<dbReference type="InterPro" id="IPR045711">
    <property type="entry name" value="GH123-like_N"/>
</dbReference>
<evidence type="ECO:0000313" key="2">
    <source>
        <dbReference type="EMBL" id="MBC9796786.1"/>
    </source>
</evidence>